<name>A0ABU5YI50_9MYCO</name>
<dbReference type="EMBL" id="JAYJJT010000006">
    <property type="protein sequence ID" value="MEB3049495.1"/>
    <property type="molecule type" value="Genomic_DNA"/>
</dbReference>
<reference evidence="1 2" key="1">
    <citation type="submission" date="2023-12" db="EMBL/GenBank/DDBJ databases">
        <title>Description of new species of Mycobacterium terrae complex isolated from sewage at the Sao Paulo Zoological Park Foundation in Brazil.</title>
        <authorList>
            <person name="Romagnoli C.L."/>
            <person name="Conceicao E.C."/>
            <person name="Machado E."/>
            <person name="Barreto L.B.P.F."/>
            <person name="Sharma A."/>
            <person name="Silva N.M."/>
            <person name="Marques L.E."/>
            <person name="Juliana M.A."/>
            <person name="Lourenco M.C.S."/>
            <person name="Digiampietri L.A."/>
            <person name="Suffys P.N."/>
            <person name="Viana-Niero C."/>
        </authorList>
    </citation>
    <scope>NUCLEOTIDE SEQUENCE [LARGE SCALE GENOMIC DNA]</scope>
    <source>
        <strain evidence="1 2">MYC123</strain>
    </source>
</reference>
<keyword evidence="2" id="KW-1185">Reference proteome</keyword>
<protein>
    <submittedName>
        <fullName evidence="1">Uncharacterized protein</fullName>
    </submittedName>
</protein>
<accession>A0ABU5YI50</accession>
<sequence length="114" mass="12643">MLRVSSRSPVDRLDNQQVNAARALQLRDLVRLDGPDLAQVGTDQVQDEIQSARTANIENPEAAIAYPEAFVRDLHRECGLELREPLRYGARSGRPDGMSGQDVVIAVKSADRYL</sequence>
<comment type="caution">
    <text evidence="1">The sequence shown here is derived from an EMBL/GenBank/DDBJ whole genome shotgun (WGS) entry which is preliminary data.</text>
</comment>
<proteinExistence type="predicted"/>
<organism evidence="1 2">
    <name type="scientific">[Mycobacterium] zoologicum</name>
    <dbReference type="NCBI Taxonomy" id="2872311"/>
    <lineage>
        <taxon>Bacteria</taxon>
        <taxon>Bacillati</taxon>
        <taxon>Actinomycetota</taxon>
        <taxon>Actinomycetes</taxon>
        <taxon>Mycobacteriales</taxon>
        <taxon>Mycobacteriaceae</taxon>
        <taxon>Mycolicibacter</taxon>
    </lineage>
</organism>
<gene>
    <name evidence="1" type="ORF">KV112_07090</name>
</gene>
<evidence type="ECO:0000313" key="1">
    <source>
        <dbReference type="EMBL" id="MEB3049495.1"/>
    </source>
</evidence>
<dbReference type="Proteomes" id="UP001299046">
    <property type="component" value="Unassembled WGS sequence"/>
</dbReference>
<evidence type="ECO:0000313" key="2">
    <source>
        <dbReference type="Proteomes" id="UP001299046"/>
    </source>
</evidence>